<dbReference type="EMBL" id="JANPWB010000004">
    <property type="protein sequence ID" value="KAJ1192580.1"/>
    <property type="molecule type" value="Genomic_DNA"/>
</dbReference>
<dbReference type="InterPro" id="IPR038269">
    <property type="entry name" value="SCAN_sf"/>
</dbReference>
<dbReference type="Gene3D" id="1.10.4020.10">
    <property type="entry name" value="DNA breaking-rejoining enzymes"/>
    <property type="match status" value="1"/>
</dbReference>
<feature type="domain" description="SCAN box" evidence="4">
    <location>
        <begin position="158"/>
        <end position="239"/>
    </location>
</feature>
<sequence>MSDQPSLEDMIKQLAEGQRHLQLVWEAHQREAKEDREALQSALKSQATILANNQLVHETAMKKFTETIASSKVHPNVPSSVLQKYQDGEDPEAFFTNFERVASSAQWPEDRWGQYVANLLTGLLQAAYQAANPGGTTPYQEIKTSILERVGHDTEYYRVKLRKIKWGPNEDPRTFYYRVKDLALKWLGSSGNSREEVIQTIVLEQYLESLPTTTKHWIRQHPKVTTEMAIDLACAYHRSTDVRNMSPRPSLKPGTSTPKITPRTFAEETIPHRFPNPSLPVAGPQCYNCGEWGHIARMCPRRQDSSEPMEIGVTRRRVLGTGKGNQQFKQPLKVNGKTILALIDSGCSQSVVRKDIIPIVDKGTEQWVNICCIHGDKEEYPLYNITVEWGIYWDVLPMGLMSNLIEECIIGTDYEHFQEILDYVRQPTLTQDWWRDAPFSDSSIESPTIRRKLSRREKRIEKSNYLGKESSGSDTSIIAETHEVPVSFPQQQRTDPSLAHAWKSAREEETEEVGPYFLIKKNLLYRITTTDTGEHKQQLVVPDHYRNQVLTMAHCQPGGGHYGREKTEEYLLRRFYWPGVFTHIRMYRVLWASMCMVLHQWIPLYVGCM</sequence>
<dbReference type="SUPFAM" id="SSF57756">
    <property type="entry name" value="Retrovirus zinc finger-like domains"/>
    <property type="match status" value="1"/>
</dbReference>
<keyword evidence="2" id="KW-0479">Metal-binding</keyword>
<keyword evidence="2" id="KW-0863">Zinc-finger</keyword>
<name>A0AAV7UTZ2_PLEWA</name>
<dbReference type="Pfam" id="PF02023">
    <property type="entry name" value="SCAN"/>
    <property type="match status" value="1"/>
</dbReference>
<dbReference type="Gene3D" id="4.10.60.10">
    <property type="entry name" value="Zinc finger, CCHC-type"/>
    <property type="match status" value="1"/>
</dbReference>
<dbReference type="InterPro" id="IPR021109">
    <property type="entry name" value="Peptidase_aspartic_dom_sf"/>
</dbReference>
<dbReference type="GO" id="GO:0003676">
    <property type="term" value="F:nucleic acid binding"/>
    <property type="evidence" value="ECO:0007669"/>
    <property type="project" value="InterPro"/>
</dbReference>
<dbReference type="InterPro" id="IPR036875">
    <property type="entry name" value="Znf_CCHC_sf"/>
</dbReference>
<evidence type="ECO:0000256" key="2">
    <source>
        <dbReference type="PROSITE-ProRule" id="PRU00047"/>
    </source>
</evidence>
<feature type="domain" description="CCHC-type" evidence="3">
    <location>
        <begin position="286"/>
        <end position="301"/>
    </location>
</feature>
<evidence type="ECO:0000313" key="5">
    <source>
        <dbReference type="EMBL" id="KAJ1192580.1"/>
    </source>
</evidence>
<keyword evidence="6" id="KW-1185">Reference proteome</keyword>
<dbReference type="Proteomes" id="UP001066276">
    <property type="component" value="Chromosome 2_2"/>
</dbReference>
<evidence type="ECO:0000259" key="4">
    <source>
        <dbReference type="PROSITE" id="PS50804"/>
    </source>
</evidence>
<dbReference type="Gene3D" id="1.10.340.70">
    <property type="match status" value="1"/>
</dbReference>
<dbReference type="SMART" id="SM00343">
    <property type="entry name" value="ZnF_C2HC"/>
    <property type="match status" value="1"/>
</dbReference>
<dbReference type="SUPFAM" id="SSF50630">
    <property type="entry name" value="Acid proteases"/>
    <property type="match status" value="1"/>
</dbReference>
<dbReference type="PROSITE" id="PS50158">
    <property type="entry name" value="ZF_CCHC"/>
    <property type="match status" value="1"/>
</dbReference>
<keyword evidence="2" id="KW-0862">Zinc</keyword>
<comment type="caution">
    <text evidence="5">The sequence shown here is derived from an EMBL/GenBank/DDBJ whole genome shotgun (WGS) entry which is preliminary data.</text>
</comment>
<dbReference type="PANTHER" id="PTHR46888:SF1">
    <property type="entry name" value="RIBONUCLEASE H"/>
    <property type="match status" value="1"/>
</dbReference>
<dbReference type="Pfam" id="PF17921">
    <property type="entry name" value="Integrase_H2C2"/>
    <property type="match status" value="1"/>
</dbReference>
<dbReference type="InterPro" id="IPR001878">
    <property type="entry name" value="Znf_CCHC"/>
</dbReference>
<dbReference type="Pfam" id="PF00098">
    <property type="entry name" value="zf-CCHC"/>
    <property type="match status" value="1"/>
</dbReference>
<reference evidence="5" key="1">
    <citation type="journal article" date="2022" name="bioRxiv">
        <title>Sequencing and chromosome-scale assembly of the giantPleurodeles waltlgenome.</title>
        <authorList>
            <person name="Brown T."/>
            <person name="Elewa A."/>
            <person name="Iarovenko S."/>
            <person name="Subramanian E."/>
            <person name="Araus A.J."/>
            <person name="Petzold A."/>
            <person name="Susuki M."/>
            <person name="Suzuki K.-i.T."/>
            <person name="Hayashi T."/>
            <person name="Toyoda A."/>
            <person name="Oliveira C."/>
            <person name="Osipova E."/>
            <person name="Leigh N.D."/>
            <person name="Simon A."/>
            <person name="Yun M.H."/>
        </authorList>
    </citation>
    <scope>NUCLEOTIDE SEQUENCE</scope>
    <source>
        <strain evidence="5">20211129_DDA</strain>
        <tissue evidence="5">Liver</tissue>
    </source>
</reference>
<dbReference type="InterPro" id="IPR041588">
    <property type="entry name" value="Integrase_H2C2"/>
</dbReference>
<evidence type="ECO:0000313" key="6">
    <source>
        <dbReference type="Proteomes" id="UP001066276"/>
    </source>
</evidence>
<evidence type="ECO:0000259" key="3">
    <source>
        <dbReference type="PROSITE" id="PS50158"/>
    </source>
</evidence>
<protein>
    <recommendedName>
        <fullName evidence="1">Gypsy retrotransposon integrase-like protein 1</fullName>
    </recommendedName>
</protein>
<dbReference type="PANTHER" id="PTHR46888">
    <property type="entry name" value="ZINC KNUCKLE DOMAINCONTAINING PROTEIN-RELATED"/>
    <property type="match status" value="1"/>
</dbReference>
<dbReference type="SUPFAM" id="SSF47353">
    <property type="entry name" value="Retrovirus capsid dimerization domain-like"/>
    <property type="match status" value="1"/>
</dbReference>
<dbReference type="GO" id="GO:0008270">
    <property type="term" value="F:zinc ion binding"/>
    <property type="evidence" value="ECO:0007669"/>
    <property type="project" value="UniProtKB-KW"/>
</dbReference>
<evidence type="ECO:0000256" key="1">
    <source>
        <dbReference type="ARBA" id="ARBA00039658"/>
    </source>
</evidence>
<gene>
    <name evidence="5" type="ORF">NDU88_001887</name>
</gene>
<dbReference type="FunFam" id="1.10.340.70:FF:000001">
    <property type="entry name" value="Retrovirus-related Pol polyprotein from transposon gypsy-like Protein"/>
    <property type="match status" value="1"/>
</dbReference>
<accession>A0AAV7UTZ2</accession>
<dbReference type="AlphaFoldDB" id="A0AAV7UTZ2"/>
<dbReference type="InterPro" id="IPR003309">
    <property type="entry name" value="SCAN_dom"/>
</dbReference>
<dbReference type="PROSITE" id="PS50804">
    <property type="entry name" value="SCAN_BOX"/>
    <property type="match status" value="1"/>
</dbReference>
<organism evidence="5 6">
    <name type="scientific">Pleurodeles waltl</name>
    <name type="common">Iberian ribbed newt</name>
    <dbReference type="NCBI Taxonomy" id="8319"/>
    <lineage>
        <taxon>Eukaryota</taxon>
        <taxon>Metazoa</taxon>
        <taxon>Chordata</taxon>
        <taxon>Craniata</taxon>
        <taxon>Vertebrata</taxon>
        <taxon>Euteleostomi</taxon>
        <taxon>Amphibia</taxon>
        <taxon>Batrachia</taxon>
        <taxon>Caudata</taxon>
        <taxon>Salamandroidea</taxon>
        <taxon>Salamandridae</taxon>
        <taxon>Pleurodelinae</taxon>
        <taxon>Pleurodeles</taxon>
    </lineage>
</organism>
<proteinExistence type="predicted"/>